<dbReference type="PROSITE" id="PS50850">
    <property type="entry name" value="MFS"/>
    <property type="match status" value="1"/>
</dbReference>
<keyword evidence="4 6" id="KW-1133">Transmembrane helix</keyword>
<feature type="domain" description="Major facilitator superfamily (MFS) profile" evidence="7">
    <location>
        <begin position="27"/>
        <end position="550"/>
    </location>
</feature>
<evidence type="ECO:0000256" key="5">
    <source>
        <dbReference type="ARBA" id="ARBA00023136"/>
    </source>
</evidence>
<evidence type="ECO:0000259" key="7">
    <source>
        <dbReference type="PROSITE" id="PS50850"/>
    </source>
</evidence>
<keyword evidence="9" id="KW-1185">Reference proteome</keyword>
<dbReference type="Proteomes" id="UP000184203">
    <property type="component" value="Unassembled WGS sequence"/>
</dbReference>
<dbReference type="GO" id="GO:0016020">
    <property type="term" value="C:membrane"/>
    <property type="evidence" value="ECO:0007669"/>
    <property type="project" value="UniProtKB-SubCell"/>
</dbReference>
<evidence type="ECO:0000256" key="1">
    <source>
        <dbReference type="ARBA" id="ARBA00004141"/>
    </source>
</evidence>
<feature type="transmembrane region" description="Helical" evidence="6">
    <location>
        <begin position="118"/>
        <end position="140"/>
    </location>
</feature>
<feature type="transmembrane region" description="Helical" evidence="6">
    <location>
        <begin position="261"/>
        <end position="279"/>
    </location>
</feature>
<feature type="transmembrane region" description="Helical" evidence="6">
    <location>
        <begin position="180"/>
        <end position="198"/>
    </location>
</feature>
<keyword evidence="5 6" id="KW-0472">Membrane</keyword>
<dbReference type="Gene3D" id="1.20.1720.10">
    <property type="entry name" value="Multidrug resistance protein D"/>
    <property type="match status" value="1"/>
</dbReference>
<dbReference type="SUPFAM" id="SSF103473">
    <property type="entry name" value="MFS general substrate transporter"/>
    <property type="match status" value="1"/>
</dbReference>
<evidence type="ECO:0000313" key="8">
    <source>
        <dbReference type="EMBL" id="SHL39023.1"/>
    </source>
</evidence>
<feature type="transmembrane region" description="Helical" evidence="6">
    <location>
        <begin position="219"/>
        <end position="241"/>
    </location>
</feature>
<dbReference type="PRINTS" id="PR01036">
    <property type="entry name" value="TCRTETB"/>
</dbReference>
<sequence length="562" mass="60160">MPPDGSASNGSSRLSTDVQTRVRYWGPAIAVSLTTFIVVINASLMNVAIPTMVDEFDTTVTAIQGAVALYSLVIAALILPAGTLPSRHSSRRVMTIALLVYAGGTIVASISWNTTVLYIGWSFIEGSAAAVLFPLTFTVLTVSYEDNDRAKAFGLLAGVNGVGSTLGPIIGGALTTYASWRWGFTLQLIGVGVILFFVRYVNPNPLSETGESLDKGGTALSIVGATSLVTGFLLSGKYGWLLVRRPFFVGDVQLNPFGTSPTIWFLGVGLLAFAAFVQYERRMERADREPLVPLNVLTNRSFLSGVITYNIRSIISAGFMFIVPVYLQAVLGYTAFETGVALLPYSLASVLFSAFTPGWRKYISPKTLIQVGIVCIGVGLVLLYEQTGPDQTISTMVIPVALYGAGVGLILAQITNMTMSAVPTADSAEASGVLNVSSSIGFSLGTAVVGSFFLGQFYGSVVDGVLRVRNVTVSMKQRYELIIALEDAAETATEATQRQFLAQLTPSQRRLVKGIFEAAMFDAQRAALLLLVLFVLLLLIVSTFLPRRIPEADERTGQPESE</sequence>
<dbReference type="InterPro" id="IPR036259">
    <property type="entry name" value="MFS_trans_sf"/>
</dbReference>
<dbReference type="InterPro" id="IPR011701">
    <property type="entry name" value="MFS"/>
</dbReference>
<keyword evidence="3 6" id="KW-0812">Transmembrane</keyword>
<feature type="transmembrane region" description="Helical" evidence="6">
    <location>
        <begin position="24"/>
        <end position="49"/>
    </location>
</feature>
<proteinExistence type="predicted"/>
<dbReference type="Pfam" id="PF07690">
    <property type="entry name" value="MFS_1"/>
    <property type="match status" value="1"/>
</dbReference>
<feature type="transmembrane region" description="Helical" evidence="6">
    <location>
        <begin position="309"/>
        <end position="327"/>
    </location>
</feature>
<organism evidence="8 9">
    <name type="scientific">Haladaptatus paucihalophilus DX253</name>
    <dbReference type="NCBI Taxonomy" id="797209"/>
    <lineage>
        <taxon>Archaea</taxon>
        <taxon>Methanobacteriati</taxon>
        <taxon>Methanobacteriota</taxon>
        <taxon>Stenosarchaea group</taxon>
        <taxon>Halobacteria</taxon>
        <taxon>Halobacteriales</taxon>
        <taxon>Haladaptataceae</taxon>
        <taxon>Haladaptatus</taxon>
    </lineage>
</organism>
<dbReference type="PANTHER" id="PTHR42718:SF9">
    <property type="entry name" value="MAJOR FACILITATOR SUPERFAMILY MULTIDRUG TRANSPORTER MFSC"/>
    <property type="match status" value="1"/>
</dbReference>
<feature type="transmembrane region" description="Helical" evidence="6">
    <location>
        <begin position="526"/>
        <end position="545"/>
    </location>
</feature>
<feature type="transmembrane region" description="Helical" evidence="6">
    <location>
        <begin position="367"/>
        <end position="384"/>
    </location>
</feature>
<accession>A0A1M7A8I5</accession>
<evidence type="ECO:0000313" key="9">
    <source>
        <dbReference type="Proteomes" id="UP000184203"/>
    </source>
</evidence>
<gene>
    <name evidence="8" type="ORF">SAMN05444342_3750</name>
</gene>
<feature type="transmembrane region" description="Helical" evidence="6">
    <location>
        <begin position="93"/>
        <end position="112"/>
    </location>
</feature>
<feature type="transmembrane region" description="Helical" evidence="6">
    <location>
        <begin position="152"/>
        <end position="174"/>
    </location>
</feature>
<dbReference type="PANTHER" id="PTHR42718">
    <property type="entry name" value="MAJOR FACILITATOR SUPERFAMILY MULTIDRUG TRANSPORTER MFSC"/>
    <property type="match status" value="1"/>
</dbReference>
<evidence type="ECO:0000256" key="3">
    <source>
        <dbReference type="ARBA" id="ARBA00022692"/>
    </source>
</evidence>
<keyword evidence="2" id="KW-0813">Transport</keyword>
<dbReference type="GO" id="GO:0022857">
    <property type="term" value="F:transmembrane transporter activity"/>
    <property type="evidence" value="ECO:0007669"/>
    <property type="project" value="InterPro"/>
</dbReference>
<name>A0A1M7A8I5_HALPU</name>
<dbReference type="InterPro" id="IPR020846">
    <property type="entry name" value="MFS_dom"/>
</dbReference>
<dbReference type="EMBL" id="FRAN01000006">
    <property type="protein sequence ID" value="SHL39023.1"/>
    <property type="molecule type" value="Genomic_DNA"/>
</dbReference>
<dbReference type="AlphaFoldDB" id="A0A1M7A8I5"/>
<protein>
    <submittedName>
        <fullName evidence="8">Predicted arabinose efflux permease, MFS family</fullName>
    </submittedName>
</protein>
<reference evidence="9" key="1">
    <citation type="submission" date="2016-11" db="EMBL/GenBank/DDBJ databases">
        <authorList>
            <person name="Varghese N."/>
            <person name="Submissions S."/>
        </authorList>
    </citation>
    <scope>NUCLEOTIDE SEQUENCE [LARGE SCALE GENOMIC DNA]</scope>
    <source>
        <strain evidence="9">DX253</strain>
    </source>
</reference>
<dbReference type="CDD" id="cd17321">
    <property type="entry name" value="MFS_MMR_MDR_like"/>
    <property type="match status" value="1"/>
</dbReference>
<feature type="transmembrane region" description="Helical" evidence="6">
    <location>
        <begin position="433"/>
        <end position="458"/>
    </location>
</feature>
<evidence type="ECO:0000256" key="6">
    <source>
        <dbReference type="SAM" id="Phobius"/>
    </source>
</evidence>
<feature type="transmembrane region" description="Helical" evidence="6">
    <location>
        <begin position="396"/>
        <end position="412"/>
    </location>
</feature>
<comment type="subcellular location">
    <subcellularLocation>
        <location evidence="1">Membrane</location>
        <topology evidence="1">Multi-pass membrane protein</topology>
    </subcellularLocation>
</comment>
<feature type="transmembrane region" description="Helical" evidence="6">
    <location>
        <begin position="61"/>
        <end position="81"/>
    </location>
</feature>
<dbReference type="Gene3D" id="1.20.1250.20">
    <property type="entry name" value="MFS general substrate transporter like domains"/>
    <property type="match status" value="1"/>
</dbReference>
<evidence type="ECO:0000256" key="4">
    <source>
        <dbReference type="ARBA" id="ARBA00022989"/>
    </source>
</evidence>
<evidence type="ECO:0000256" key="2">
    <source>
        <dbReference type="ARBA" id="ARBA00022448"/>
    </source>
</evidence>